<protein>
    <submittedName>
        <fullName evidence="3">Transglutaminase superfamily protein</fullName>
    </submittedName>
</protein>
<feature type="domain" description="Transglutaminase-like" evidence="2">
    <location>
        <begin position="294"/>
        <end position="357"/>
    </location>
</feature>
<feature type="transmembrane region" description="Helical" evidence="1">
    <location>
        <begin position="41"/>
        <end position="64"/>
    </location>
</feature>
<dbReference type="PANTHER" id="PTHR33490">
    <property type="entry name" value="BLR5614 PROTEIN-RELATED"/>
    <property type="match status" value="1"/>
</dbReference>
<dbReference type="InterPro" id="IPR002931">
    <property type="entry name" value="Transglutaminase-like"/>
</dbReference>
<organism evidence="3 4">
    <name type="scientific">Cohnella lupini</name>
    <dbReference type="NCBI Taxonomy" id="1294267"/>
    <lineage>
        <taxon>Bacteria</taxon>
        <taxon>Bacillati</taxon>
        <taxon>Bacillota</taxon>
        <taxon>Bacilli</taxon>
        <taxon>Bacillales</taxon>
        <taxon>Paenibacillaceae</taxon>
        <taxon>Cohnella</taxon>
    </lineage>
</organism>
<keyword evidence="4" id="KW-1185">Reference proteome</keyword>
<dbReference type="Proteomes" id="UP000256869">
    <property type="component" value="Unassembled WGS sequence"/>
</dbReference>
<dbReference type="InterPro" id="IPR038765">
    <property type="entry name" value="Papain-like_cys_pep_sf"/>
</dbReference>
<dbReference type="OrthoDB" id="1817605at2"/>
<comment type="caution">
    <text evidence="3">The sequence shown here is derived from an EMBL/GenBank/DDBJ whole genome shotgun (WGS) entry which is preliminary data.</text>
</comment>
<dbReference type="Gene3D" id="3.10.620.30">
    <property type="match status" value="1"/>
</dbReference>
<keyword evidence="1" id="KW-1133">Transmembrane helix</keyword>
<gene>
    <name evidence="3" type="ORF">DFP95_111124</name>
</gene>
<evidence type="ECO:0000313" key="3">
    <source>
        <dbReference type="EMBL" id="RED57210.1"/>
    </source>
</evidence>
<keyword evidence="1" id="KW-0472">Membrane</keyword>
<dbReference type="RefSeq" id="WP_115994110.1">
    <property type="nucleotide sequence ID" value="NZ_QRDY01000011.1"/>
</dbReference>
<dbReference type="PANTHER" id="PTHR33490:SF3">
    <property type="entry name" value="CONSERVED INTEGRAL MEMBRANE PROTEIN"/>
    <property type="match status" value="1"/>
</dbReference>
<feature type="transmembrane region" description="Helical" evidence="1">
    <location>
        <begin position="149"/>
        <end position="175"/>
    </location>
</feature>
<feature type="transmembrane region" description="Helical" evidence="1">
    <location>
        <begin position="108"/>
        <end position="129"/>
    </location>
</feature>
<evidence type="ECO:0000259" key="2">
    <source>
        <dbReference type="SMART" id="SM00460"/>
    </source>
</evidence>
<proteinExistence type="predicted"/>
<evidence type="ECO:0000256" key="1">
    <source>
        <dbReference type="SAM" id="Phobius"/>
    </source>
</evidence>
<feature type="transmembrane region" description="Helical" evidence="1">
    <location>
        <begin position="12"/>
        <end position="29"/>
    </location>
</feature>
<name>A0A3D9I6B5_9BACL</name>
<dbReference type="SMART" id="SM00460">
    <property type="entry name" value="TGc"/>
    <property type="match status" value="1"/>
</dbReference>
<evidence type="ECO:0000313" key="4">
    <source>
        <dbReference type="Proteomes" id="UP000256869"/>
    </source>
</evidence>
<keyword evidence="1" id="KW-0812">Transmembrane</keyword>
<dbReference type="AlphaFoldDB" id="A0A3D9I6B5"/>
<dbReference type="Pfam" id="PF01841">
    <property type="entry name" value="Transglut_core"/>
    <property type="match status" value="1"/>
</dbReference>
<reference evidence="3 4" key="1">
    <citation type="submission" date="2018-07" db="EMBL/GenBank/DDBJ databases">
        <title>Genomic Encyclopedia of Type Strains, Phase III (KMG-III): the genomes of soil and plant-associated and newly described type strains.</title>
        <authorList>
            <person name="Whitman W."/>
        </authorList>
    </citation>
    <scope>NUCLEOTIDE SEQUENCE [LARGE SCALE GENOMIC DNA]</scope>
    <source>
        <strain evidence="3 4">CECT 8236</strain>
    </source>
</reference>
<dbReference type="SUPFAM" id="SSF54001">
    <property type="entry name" value="Cysteine proteinases"/>
    <property type="match status" value="1"/>
</dbReference>
<sequence length="381" mass="41547">MSGGWIGFDANLVTWLLLAVVAFSLFQGIRRGASGSVKQLLYFLAGALAVVISVVLSALAASEFSPRLQEWLIGRNMARPEPDASFFAQFGYTALSGIRDLPLLRFSILFLVFHTIIRLLIGFAARMLASVVSIPFSVLPSGGTVSRSVGGFIGTALGTGRALLLTALLFAYCALFPQGPMKSYIESSGLYKEVAAQVIRPATGNLIEDKLPVFAEAMSSELDQLWLKRYDVIDAELPDDIVNAALTVTEGKTGDEEKARALYDWVGSRITYDNDKVRAYEDEGDWREQNPAHTFATRKGVCIDYARLFASMARAAGLEARVVTGLGYDGRGGYGPHAWNEVYLGEHQRWVPLDPTWAKTGNWFDSPGFTDTHIQQGGITG</sequence>
<dbReference type="EMBL" id="QRDY01000011">
    <property type="protein sequence ID" value="RED57210.1"/>
    <property type="molecule type" value="Genomic_DNA"/>
</dbReference>
<accession>A0A3D9I6B5</accession>